<keyword evidence="4" id="KW-1185">Reference proteome</keyword>
<dbReference type="EMBL" id="CP144745">
    <property type="protein sequence ID" value="WVZ54971.1"/>
    <property type="molecule type" value="Genomic_DNA"/>
</dbReference>
<evidence type="ECO:0000256" key="2">
    <source>
        <dbReference type="SAM" id="Phobius"/>
    </source>
</evidence>
<keyword evidence="2" id="KW-0812">Transmembrane</keyword>
<keyword evidence="2" id="KW-0472">Membrane</keyword>
<dbReference type="Proteomes" id="UP001341281">
    <property type="component" value="Chromosome 01"/>
</dbReference>
<evidence type="ECO:0000256" key="1">
    <source>
        <dbReference type="SAM" id="MobiDB-lite"/>
    </source>
</evidence>
<proteinExistence type="predicted"/>
<sequence length="146" mass="15544">MAAGRAATALVRSLGMRTTKMAAPPPPPPPHRLAAARGLSGSAAGSSTQPPPPNMKAGHKGDPNRSRRSFGDMFVDALFTTFNTSVAIWFIGGAFVRPKLNALENRIAALERSKTMKDLDAMEAVHRELERITNEHGGPKAITSES</sequence>
<feature type="transmembrane region" description="Helical" evidence="2">
    <location>
        <begin position="73"/>
        <end position="96"/>
    </location>
</feature>
<gene>
    <name evidence="3" type="ORF">U9M48_005695</name>
</gene>
<name>A0AAQ3PRG6_PASNO</name>
<organism evidence="3 4">
    <name type="scientific">Paspalum notatum var. saurae</name>
    <dbReference type="NCBI Taxonomy" id="547442"/>
    <lineage>
        <taxon>Eukaryota</taxon>
        <taxon>Viridiplantae</taxon>
        <taxon>Streptophyta</taxon>
        <taxon>Embryophyta</taxon>
        <taxon>Tracheophyta</taxon>
        <taxon>Spermatophyta</taxon>
        <taxon>Magnoliopsida</taxon>
        <taxon>Liliopsida</taxon>
        <taxon>Poales</taxon>
        <taxon>Poaceae</taxon>
        <taxon>PACMAD clade</taxon>
        <taxon>Panicoideae</taxon>
        <taxon>Andropogonodae</taxon>
        <taxon>Paspaleae</taxon>
        <taxon>Paspalinae</taxon>
        <taxon>Paspalum</taxon>
    </lineage>
</organism>
<protein>
    <submittedName>
        <fullName evidence="3">Uncharacterized protein</fullName>
    </submittedName>
</protein>
<reference evidence="3 4" key="1">
    <citation type="submission" date="2024-02" db="EMBL/GenBank/DDBJ databases">
        <title>High-quality chromosome-scale genome assembly of Pensacola bahiagrass (Paspalum notatum Flugge var. saurae).</title>
        <authorList>
            <person name="Vega J.M."/>
            <person name="Podio M."/>
            <person name="Orjuela J."/>
            <person name="Siena L.A."/>
            <person name="Pessino S.C."/>
            <person name="Combes M.C."/>
            <person name="Mariac C."/>
            <person name="Albertini E."/>
            <person name="Pupilli F."/>
            <person name="Ortiz J.P.A."/>
            <person name="Leblanc O."/>
        </authorList>
    </citation>
    <scope>NUCLEOTIDE SEQUENCE [LARGE SCALE GENOMIC DNA]</scope>
    <source>
        <strain evidence="3">R1</strain>
        <tissue evidence="3">Leaf</tissue>
    </source>
</reference>
<evidence type="ECO:0000313" key="3">
    <source>
        <dbReference type="EMBL" id="WVZ54971.1"/>
    </source>
</evidence>
<evidence type="ECO:0000313" key="4">
    <source>
        <dbReference type="Proteomes" id="UP001341281"/>
    </source>
</evidence>
<keyword evidence="2" id="KW-1133">Transmembrane helix</keyword>
<accession>A0AAQ3PRG6</accession>
<dbReference type="AlphaFoldDB" id="A0AAQ3PRG6"/>
<feature type="region of interest" description="Disordered" evidence="1">
    <location>
        <begin position="13"/>
        <end position="68"/>
    </location>
</feature>
<feature type="compositionally biased region" description="Low complexity" evidence="1">
    <location>
        <begin position="32"/>
        <end position="47"/>
    </location>
</feature>